<accession>A0A1X6NSA3</accession>
<dbReference type="Proteomes" id="UP000218209">
    <property type="component" value="Unassembled WGS sequence"/>
</dbReference>
<feature type="transmembrane region" description="Helical" evidence="1">
    <location>
        <begin position="39"/>
        <end position="58"/>
    </location>
</feature>
<evidence type="ECO:0000313" key="3">
    <source>
        <dbReference type="Proteomes" id="UP000218209"/>
    </source>
</evidence>
<gene>
    <name evidence="2" type="ORF">BU14_0532s0013</name>
</gene>
<keyword evidence="1" id="KW-1133">Transmembrane helix</keyword>
<reference evidence="2 3" key="1">
    <citation type="submission" date="2017-03" db="EMBL/GenBank/DDBJ databases">
        <title>WGS assembly of Porphyra umbilicalis.</title>
        <authorList>
            <person name="Brawley S.H."/>
            <person name="Blouin N.A."/>
            <person name="Ficko-Blean E."/>
            <person name="Wheeler G.L."/>
            <person name="Lohr M."/>
            <person name="Goodson H.V."/>
            <person name="Jenkins J.W."/>
            <person name="Blaby-Haas C.E."/>
            <person name="Helliwell K.E."/>
            <person name="Chan C."/>
            <person name="Marriage T."/>
            <person name="Bhattacharya D."/>
            <person name="Klein A.S."/>
            <person name="Badis Y."/>
            <person name="Brodie J."/>
            <person name="Cao Y."/>
            <person name="Collen J."/>
            <person name="Dittami S.M."/>
            <person name="Gachon C.M."/>
            <person name="Green B.R."/>
            <person name="Karpowicz S."/>
            <person name="Kim J.W."/>
            <person name="Kudahl U."/>
            <person name="Lin S."/>
            <person name="Michel G."/>
            <person name="Mittag M."/>
            <person name="Olson B.J."/>
            <person name="Pangilinan J."/>
            <person name="Peng Y."/>
            <person name="Qiu H."/>
            <person name="Shu S."/>
            <person name="Singer J.T."/>
            <person name="Smith A.G."/>
            <person name="Sprecher B.N."/>
            <person name="Wagner V."/>
            <person name="Wang W."/>
            <person name="Wang Z.-Y."/>
            <person name="Yan J."/>
            <person name="Yarish C."/>
            <person name="Zoeuner-Riek S."/>
            <person name="Zhuang Y."/>
            <person name="Zou Y."/>
            <person name="Lindquist E.A."/>
            <person name="Grimwood J."/>
            <person name="Barry K."/>
            <person name="Rokhsar D.S."/>
            <person name="Schmutz J."/>
            <person name="Stiller J.W."/>
            <person name="Grossman A.R."/>
            <person name="Prochnik S.E."/>
        </authorList>
    </citation>
    <scope>NUCLEOTIDE SEQUENCE [LARGE SCALE GENOMIC DNA]</scope>
    <source>
        <strain evidence="2">4086291</strain>
    </source>
</reference>
<feature type="transmembrane region" description="Helical" evidence="1">
    <location>
        <begin position="64"/>
        <end position="83"/>
    </location>
</feature>
<evidence type="ECO:0000313" key="2">
    <source>
        <dbReference type="EMBL" id="OSX71455.1"/>
    </source>
</evidence>
<sequence>MTAVLDARYLAFTALLSVGYQLVFFLITATFRFDKLTDFAGGTGFIVNALVTLVVSGGYHPRQIVLSALQIGWGLRLALFLLFRILKWGEDKRFDDKRDSLPQLIVFWTLQAIWVWTVSLSVTLVNADANGIAGSIGLGAADYVGWALFAVGLTLEAVADQQKLTFKSAPDAKAWCDVGVWRWSRHPNYFGEWLIWWGVFISAARQLRGGEYAAVVSPLFIMALLLGLSGMPIQERGWNKKYGRMAGFDDWKRTTSPVVPLPPAVYGALPAVVKTVFLFEWPIYAQGFEDGSDAGGGRRRSSWLIAARLPLLDAYGADSEQEDSAQSTCRVCHVSMMPRH</sequence>
<dbReference type="Gene3D" id="1.20.120.1630">
    <property type="match status" value="1"/>
</dbReference>
<evidence type="ECO:0000256" key="1">
    <source>
        <dbReference type="SAM" id="Phobius"/>
    </source>
</evidence>
<dbReference type="Pfam" id="PF06966">
    <property type="entry name" value="DUF1295"/>
    <property type="match status" value="1"/>
</dbReference>
<evidence type="ECO:0008006" key="4">
    <source>
        <dbReference type="Google" id="ProtNLM"/>
    </source>
</evidence>
<keyword evidence="3" id="KW-1185">Reference proteome</keyword>
<feature type="transmembrane region" description="Helical" evidence="1">
    <location>
        <begin position="104"/>
        <end position="125"/>
    </location>
</feature>
<dbReference type="OrthoDB" id="67965at2759"/>
<keyword evidence="1" id="KW-0472">Membrane</keyword>
<dbReference type="PANTHER" id="PTHR32251:SF15">
    <property type="entry name" value="3-OXO-5-ALPHA-STEROID 4-DEHYDROGENASE (DUF1295)"/>
    <property type="match status" value="1"/>
</dbReference>
<dbReference type="InterPro" id="IPR010721">
    <property type="entry name" value="UstE-like"/>
</dbReference>
<organism evidence="2 3">
    <name type="scientific">Porphyra umbilicalis</name>
    <name type="common">Purple laver</name>
    <name type="synonym">Red alga</name>
    <dbReference type="NCBI Taxonomy" id="2786"/>
    <lineage>
        <taxon>Eukaryota</taxon>
        <taxon>Rhodophyta</taxon>
        <taxon>Bangiophyceae</taxon>
        <taxon>Bangiales</taxon>
        <taxon>Bangiaceae</taxon>
        <taxon>Porphyra</taxon>
    </lineage>
</organism>
<proteinExistence type="predicted"/>
<protein>
    <recommendedName>
        <fullName evidence="4">Steroid 5-alpha reductase C-terminal domain-containing protein</fullName>
    </recommendedName>
</protein>
<feature type="transmembrane region" description="Helical" evidence="1">
    <location>
        <begin position="131"/>
        <end position="155"/>
    </location>
</feature>
<name>A0A1X6NSA3_PORUM</name>
<keyword evidence="1" id="KW-0812">Transmembrane</keyword>
<feature type="transmembrane region" description="Helical" evidence="1">
    <location>
        <begin position="213"/>
        <end position="233"/>
    </location>
</feature>
<dbReference type="EMBL" id="KV919133">
    <property type="protein sequence ID" value="OSX71455.1"/>
    <property type="molecule type" value="Genomic_DNA"/>
</dbReference>
<dbReference type="GO" id="GO:0016020">
    <property type="term" value="C:membrane"/>
    <property type="evidence" value="ECO:0007669"/>
    <property type="project" value="TreeGrafter"/>
</dbReference>
<feature type="transmembrane region" description="Helical" evidence="1">
    <location>
        <begin position="6"/>
        <end position="27"/>
    </location>
</feature>
<dbReference type="PANTHER" id="PTHR32251">
    <property type="entry name" value="3-OXO-5-ALPHA-STEROID 4-DEHYDROGENASE"/>
    <property type="match status" value="1"/>
</dbReference>
<dbReference type="AlphaFoldDB" id="A0A1X6NSA3"/>